<dbReference type="AlphaFoldDB" id="A0A315Y549"/>
<reference evidence="3 4" key="1">
    <citation type="submission" date="2018-05" db="EMBL/GenBank/DDBJ databases">
        <title>The Hungate 1000. A catalogue of reference genomes from the rumen microbiome.</title>
        <authorList>
            <person name="Kelly W."/>
        </authorList>
    </citation>
    <scope>NUCLEOTIDE SEQUENCE [LARGE SCALE GENOMIC DNA]</scope>
    <source>
        <strain evidence="3 4">SAb67</strain>
    </source>
</reference>
<feature type="transmembrane region" description="Helical" evidence="1">
    <location>
        <begin position="159"/>
        <end position="185"/>
    </location>
</feature>
<organism evidence="3 4">
    <name type="scientific">Ruminococcus flavefaciens</name>
    <dbReference type="NCBI Taxonomy" id="1265"/>
    <lineage>
        <taxon>Bacteria</taxon>
        <taxon>Bacillati</taxon>
        <taxon>Bacillota</taxon>
        <taxon>Clostridia</taxon>
        <taxon>Eubacteriales</taxon>
        <taxon>Oscillospiraceae</taxon>
        <taxon>Ruminococcus</taxon>
    </lineage>
</organism>
<gene>
    <name evidence="3" type="ORF">IE37_00423</name>
</gene>
<accession>A0A315Y549</accession>
<evidence type="ECO:0000259" key="2">
    <source>
        <dbReference type="Pfam" id="PF12158"/>
    </source>
</evidence>
<evidence type="ECO:0000313" key="4">
    <source>
        <dbReference type="Proteomes" id="UP000245720"/>
    </source>
</evidence>
<name>A0A315Y549_RUMFL</name>
<keyword evidence="1" id="KW-0472">Membrane</keyword>
<dbReference type="Pfam" id="PF12158">
    <property type="entry name" value="DUF3592"/>
    <property type="match status" value="1"/>
</dbReference>
<dbReference type="OrthoDB" id="2225958at2"/>
<dbReference type="RefSeq" id="WP_109725306.1">
    <property type="nucleotide sequence ID" value="NZ_QGDI01000001.1"/>
</dbReference>
<evidence type="ECO:0000256" key="1">
    <source>
        <dbReference type="SAM" id="Phobius"/>
    </source>
</evidence>
<dbReference type="InterPro" id="IPR021994">
    <property type="entry name" value="DUF3592"/>
</dbReference>
<keyword evidence="1" id="KW-0812">Transmembrane</keyword>
<feature type="transmembrane region" description="Helical" evidence="1">
    <location>
        <begin position="6"/>
        <end position="30"/>
    </location>
</feature>
<keyword evidence="1" id="KW-1133">Transmembrane helix</keyword>
<feature type="domain" description="DUF3592" evidence="2">
    <location>
        <begin position="120"/>
        <end position="152"/>
    </location>
</feature>
<evidence type="ECO:0000313" key="3">
    <source>
        <dbReference type="EMBL" id="PWJ15522.1"/>
    </source>
</evidence>
<dbReference type="EMBL" id="QGDI01000001">
    <property type="protein sequence ID" value="PWJ15522.1"/>
    <property type="molecule type" value="Genomic_DNA"/>
</dbReference>
<comment type="caution">
    <text evidence="3">The sequence shown here is derived from an EMBL/GenBank/DDBJ whole genome shotgun (WGS) entry which is preliminary data.</text>
</comment>
<proteinExistence type="predicted"/>
<protein>
    <submittedName>
        <fullName evidence="3">Uncharacterized protein DUF3592</fullName>
    </submittedName>
</protein>
<dbReference type="Proteomes" id="UP000245720">
    <property type="component" value="Unassembled WGS sequence"/>
</dbReference>
<sequence>MTVGTVLLLTGIFIIIIGAITTALMVWFGFKRPKYRKEHFTARTTGTVERMSNFYSNDIRVPLVSYTVEGQTYKVAGPRFAGSTIVTFNVGHSQLLTGSSNITTEGELPTVVKMRGSKDAAQSAMTARYPVGKTVDVFYDPDAPKHAFVERDAPMSKTVAALLTAVGGALTATGVVMAAIGILILTH</sequence>